<evidence type="ECO:0000313" key="10">
    <source>
        <dbReference type="Proteomes" id="UP001302126"/>
    </source>
</evidence>
<dbReference type="EMBL" id="MU864466">
    <property type="protein sequence ID" value="KAK4184993.1"/>
    <property type="molecule type" value="Genomic_DNA"/>
</dbReference>
<dbReference type="Pfam" id="PF07519">
    <property type="entry name" value="Tannase"/>
    <property type="match status" value="1"/>
</dbReference>
<accession>A0AAN6WNQ5</accession>
<evidence type="ECO:0000256" key="3">
    <source>
        <dbReference type="ARBA" id="ARBA00022723"/>
    </source>
</evidence>
<gene>
    <name evidence="9" type="ORF">QBC35DRAFT_390528</name>
</gene>
<keyword evidence="3" id="KW-0479">Metal-binding</keyword>
<evidence type="ECO:0000256" key="1">
    <source>
        <dbReference type="ARBA" id="ARBA00006249"/>
    </source>
</evidence>
<dbReference type="EC" id="3.1.1.-" evidence="8"/>
<comment type="caution">
    <text evidence="9">The sequence shown here is derived from an EMBL/GenBank/DDBJ whole genome shotgun (WGS) entry which is preliminary data.</text>
</comment>
<evidence type="ECO:0000256" key="7">
    <source>
        <dbReference type="ARBA" id="ARBA00023157"/>
    </source>
</evidence>
<evidence type="ECO:0000256" key="5">
    <source>
        <dbReference type="ARBA" id="ARBA00022801"/>
    </source>
</evidence>
<keyword evidence="4" id="KW-0732">Signal</keyword>
<dbReference type="GO" id="GO:0030600">
    <property type="term" value="F:feruloyl esterase activity"/>
    <property type="evidence" value="ECO:0007669"/>
    <property type="project" value="UniProtKB-ARBA"/>
</dbReference>
<dbReference type="PANTHER" id="PTHR33938:SF13">
    <property type="entry name" value="CARBOXYLIC ESTER HYDROLASE"/>
    <property type="match status" value="1"/>
</dbReference>
<dbReference type="GO" id="GO:0046872">
    <property type="term" value="F:metal ion binding"/>
    <property type="evidence" value="ECO:0007669"/>
    <property type="project" value="UniProtKB-KW"/>
</dbReference>
<reference evidence="9" key="2">
    <citation type="submission" date="2023-05" db="EMBL/GenBank/DDBJ databases">
        <authorList>
            <consortium name="Lawrence Berkeley National Laboratory"/>
            <person name="Steindorff A."/>
            <person name="Hensen N."/>
            <person name="Bonometti L."/>
            <person name="Westerberg I."/>
            <person name="Brannstrom I.O."/>
            <person name="Guillou S."/>
            <person name="Cros-Aarteil S."/>
            <person name="Calhoun S."/>
            <person name="Haridas S."/>
            <person name="Kuo A."/>
            <person name="Mondo S."/>
            <person name="Pangilinan J."/>
            <person name="Riley R."/>
            <person name="Labutti K."/>
            <person name="Andreopoulos B."/>
            <person name="Lipzen A."/>
            <person name="Chen C."/>
            <person name="Yanf M."/>
            <person name="Daum C."/>
            <person name="Ng V."/>
            <person name="Clum A."/>
            <person name="Ohm R."/>
            <person name="Martin F."/>
            <person name="Silar P."/>
            <person name="Natvig D."/>
            <person name="Lalanne C."/>
            <person name="Gautier V."/>
            <person name="Ament-Velasquez S.L."/>
            <person name="Kruys A."/>
            <person name="Hutchinson M.I."/>
            <person name="Powell A.J."/>
            <person name="Barry K."/>
            <person name="Miller A.N."/>
            <person name="Grigoriev I.V."/>
            <person name="Debuchy R."/>
            <person name="Gladieux P."/>
            <person name="Thoren M.H."/>
            <person name="Johannesson H."/>
        </authorList>
    </citation>
    <scope>NUCLEOTIDE SEQUENCE</scope>
    <source>
        <strain evidence="9">PSN309</strain>
    </source>
</reference>
<evidence type="ECO:0000313" key="9">
    <source>
        <dbReference type="EMBL" id="KAK4184993.1"/>
    </source>
</evidence>
<dbReference type="InterPro" id="IPR011118">
    <property type="entry name" value="Tannase/feruloyl_esterase"/>
</dbReference>
<organism evidence="9 10">
    <name type="scientific">Podospora australis</name>
    <dbReference type="NCBI Taxonomy" id="1536484"/>
    <lineage>
        <taxon>Eukaryota</taxon>
        <taxon>Fungi</taxon>
        <taxon>Dikarya</taxon>
        <taxon>Ascomycota</taxon>
        <taxon>Pezizomycotina</taxon>
        <taxon>Sordariomycetes</taxon>
        <taxon>Sordariomycetidae</taxon>
        <taxon>Sordariales</taxon>
        <taxon>Podosporaceae</taxon>
        <taxon>Podospora</taxon>
    </lineage>
</organism>
<dbReference type="InterPro" id="IPR029058">
    <property type="entry name" value="AB_hydrolase_fold"/>
</dbReference>
<keyword evidence="10" id="KW-1185">Reference proteome</keyword>
<proteinExistence type="inferred from homology"/>
<reference evidence="9" key="1">
    <citation type="journal article" date="2023" name="Mol. Phylogenet. Evol.">
        <title>Genome-scale phylogeny and comparative genomics of the fungal order Sordariales.</title>
        <authorList>
            <person name="Hensen N."/>
            <person name="Bonometti L."/>
            <person name="Westerberg I."/>
            <person name="Brannstrom I.O."/>
            <person name="Guillou S."/>
            <person name="Cros-Aarteil S."/>
            <person name="Calhoun S."/>
            <person name="Haridas S."/>
            <person name="Kuo A."/>
            <person name="Mondo S."/>
            <person name="Pangilinan J."/>
            <person name="Riley R."/>
            <person name="LaButti K."/>
            <person name="Andreopoulos B."/>
            <person name="Lipzen A."/>
            <person name="Chen C."/>
            <person name="Yan M."/>
            <person name="Daum C."/>
            <person name="Ng V."/>
            <person name="Clum A."/>
            <person name="Steindorff A."/>
            <person name="Ohm R.A."/>
            <person name="Martin F."/>
            <person name="Silar P."/>
            <person name="Natvig D.O."/>
            <person name="Lalanne C."/>
            <person name="Gautier V."/>
            <person name="Ament-Velasquez S.L."/>
            <person name="Kruys A."/>
            <person name="Hutchinson M.I."/>
            <person name="Powell A.J."/>
            <person name="Barry K."/>
            <person name="Miller A.N."/>
            <person name="Grigoriev I.V."/>
            <person name="Debuchy R."/>
            <person name="Gladieux P."/>
            <person name="Hiltunen Thoren M."/>
            <person name="Johannesson H."/>
        </authorList>
    </citation>
    <scope>NUCLEOTIDE SEQUENCE</scope>
    <source>
        <strain evidence="9">PSN309</strain>
    </source>
</reference>
<dbReference type="AlphaFoldDB" id="A0AAN6WNQ5"/>
<name>A0AAN6WNQ5_9PEZI</name>
<sequence length="521" mass="56347">MSLATCVPQTFSSLILPPSTSLLSLSVLPVTNFSANVSSFYRYTQPSISFSNLSFCNVTLSYTHPGQNDNVTIETWLPLSTHWNGLLQALGGGGWQSGRFYLPYEGMKGAVADGYATITTDAGLGYSERSRDWALVSPGNVNLYLLQNLGSVALADEAAIGKEVVKEFYGKKPDYSYWNGCSQGGRQGVMLAQRYPEAYDGISAGAPAIYWSEVMAGTDWSQVVMNDIGEYPFGCEITAISLNATRECDGLDGVTDGVVINIDGCLGSYDPFRLVGEEIDCPQAPGGKVKITEAAAVVLNQTWHGRALADGTPAWVGWTPGSDLIGNGSGLAITNCTVDGKCKGDPVELGVDWFRLFVARNASFDATNLTHEEYDWFVRTSKQVYGGFIETDDPDLGDFRKAGGKMISWHGTVDQILPHKATEKYYNAVSAVMPDVGSFYRHYQIPGLEHCFGGPASNPTSLFQQLRAWVENGTVPESSPIELTVPSGEKQDRIICPFPQKAKYDSACGDEGLAECWACAL</sequence>
<keyword evidence="5 8" id="KW-0378">Hydrolase</keyword>
<keyword evidence="7" id="KW-1015">Disulfide bond</keyword>
<dbReference type="Proteomes" id="UP001302126">
    <property type="component" value="Unassembled WGS sequence"/>
</dbReference>
<keyword evidence="2" id="KW-0719">Serine esterase</keyword>
<dbReference type="PANTHER" id="PTHR33938">
    <property type="entry name" value="FERULOYL ESTERASE B-RELATED"/>
    <property type="match status" value="1"/>
</dbReference>
<evidence type="ECO:0000256" key="6">
    <source>
        <dbReference type="ARBA" id="ARBA00022837"/>
    </source>
</evidence>
<comment type="similarity">
    <text evidence="1 8">Belongs to the tannase family.</text>
</comment>
<dbReference type="SUPFAM" id="SSF53474">
    <property type="entry name" value="alpha/beta-Hydrolases"/>
    <property type="match status" value="1"/>
</dbReference>
<protein>
    <recommendedName>
        <fullName evidence="8">Carboxylic ester hydrolase</fullName>
        <ecNumber evidence="8">3.1.1.-</ecNumber>
    </recommendedName>
</protein>
<keyword evidence="6" id="KW-0106">Calcium</keyword>
<dbReference type="Gene3D" id="3.40.50.1820">
    <property type="entry name" value="alpha/beta hydrolase"/>
    <property type="match status" value="1"/>
</dbReference>
<evidence type="ECO:0000256" key="8">
    <source>
        <dbReference type="RuleBase" id="RU361238"/>
    </source>
</evidence>
<evidence type="ECO:0000256" key="4">
    <source>
        <dbReference type="ARBA" id="ARBA00022729"/>
    </source>
</evidence>
<evidence type="ECO:0000256" key="2">
    <source>
        <dbReference type="ARBA" id="ARBA00022487"/>
    </source>
</evidence>